<dbReference type="CDD" id="cd20698">
    <property type="entry name" value="CdiI_Kp-like"/>
    <property type="match status" value="1"/>
</dbReference>
<proteinExistence type="predicted"/>
<gene>
    <name evidence="1" type="ORF">SAMN02982990_04630</name>
</gene>
<name>A0A1G5RK60_PHOLU</name>
<dbReference type="AlphaFoldDB" id="A0A1G5RK60"/>
<evidence type="ECO:0000313" key="1">
    <source>
        <dbReference type="EMBL" id="SCZ74406.1"/>
    </source>
</evidence>
<sequence length="116" mass="13482">MFIESYPDELDLLSFFESEPTLVNKSDRHFAYEFTDDTGIHLVFSFNVLEGWIQTILELNGNRIAGYLSEGVNSFKIKDEINGEYIHSEIIFADTRTEVEIRLKPFISVKWGTLIR</sequence>
<keyword evidence="2" id="KW-1185">Reference proteome</keyword>
<dbReference type="GeneID" id="45657715"/>
<reference evidence="2" key="1">
    <citation type="submission" date="2016-10" db="EMBL/GenBank/DDBJ databases">
        <authorList>
            <person name="Varghese N."/>
            <person name="Submissions S."/>
        </authorList>
    </citation>
    <scope>NUCLEOTIDE SEQUENCE [LARGE SCALE GENOMIC DNA]</scope>
    <source>
        <strain evidence="2">ATCC 29999</strain>
    </source>
</reference>
<dbReference type="RefSeq" id="WP_049584804.1">
    <property type="nucleotide sequence ID" value="NZ_CAWQXX010000007.1"/>
</dbReference>
<dbReference type="Proteomes" id="UP000183223">
    <property type="component" value="Unassembled WGS sequence"/>
</dbReference>
<dbReference type="EMBL" id="FMWJ01000061">
    <property type="protein sequence ID" value="SCZ74406.1"/>
    <property type="molecule type" value="Genomic_DNA"/>
</dbReference>
<accession>A0A1G5RK60</accession>
<organism evidence="1 2">
    <name type="scientific">Photorhabdus luminescens</name>
    <name type="common">Xenorhabdus luminescens</name>
    <dbReference type="NCBI Taxonomy" id="29488"/>
    <lineage>
        <taxon>Bacteria</taxon>
        <taxon>Pseudomonadati</taxon>
        <taxon>Pseudomonadota</taxon>
        <taxon>Gammaproteobacteria</taxon>
        <taxon>Enterobacterales</taxon>
        <taxon>Morganellaceae</taxon>
        <taxon>Photorhabdus</taxon>
    </lineage>
</organism>
<dbReference type="OrthoDB" id="8617637at2"/>
<protein>
    <submittedName>
        <fullName evidence="1">Uncharacterized protein</fullName>
    </submittedName>
</protein>
<evidence type="ECO:0000313" key="2">
    <source>
        <dbReference type="Proteomes" id="UP000183223"/>
    </source>
</evidence>